<name>A0AAE9L1X1_9BURK</name>
<evidence type="ECO:0000313" key="1">
    <source>
        <dbReference type="EMBL" id="URF05217.1"/>
    </source>
</evidence>
<dbReference type="RefSeq" id="WP_244845011.1">
    <property type="nucleotide sequence ID" value="NZ_CAJPVH010000053.1"/>
</dbReference>
<reference evidence="1" key="1">
    <citation type="journal article" date="2022" name="Microbiol. Resour. Announc.">
        <title>Genome Sequence of Cupriavidus campinensis Strain G5, a Member of a Bacterial Consortium Capable of Polyethylene Degradation.</title>
        <authorList>
            <person name="Schneider B."/>
            <person name="Pfeiffer F."/>
            <person name="Dyall-Smith M."/>
            <person name="Kunte H.J."/>
        </authorList>
    </citation>
    <scope>NUCLEOTIDE SEQUENCE</scope>
    <source>
        <strain evidence="1">G5</strain>
    </source>
</reference>
<sequence>MLAAASLSGYAGDGLPDGFSEKPVGRFTVSKERHYRNPAGAIRHFLATFHKNDQRNHFCVVGYKWSDGRKQVWVHWREPQTLILWGGSRYPEYVHESLIMSNRHLELATDTVPTPNDINGSTYLVTEAWWRAVADDCRKHGEKYVIKPFKAPRPKAPDAE</sequence>
<dbReference type="AlphaFoldDB" id="A0AAE9L1X1"/>
<dbReference type="KEGG" id="ccam:M5D45_05145"/>
<evidence type="ECO:0000313" key="2">
    <source>
        <dbReference type="Proteomes" id="UP001056132"/>
    </source>
</evidence>
<dbReference type="Proteomes" id="UP001056132">
    <property type="component" value="Chromosome 1"/>
</dbReference>
<organism evidence="1 2">
    <name type="scientific">Cupriavidus campinensis</name>
    <dbReference type="NCBI Taxonomy" id="151783"/>
    <lineage>
        <taxon>Bacteria</taxon>
        <taxon>Pseudomonadati</taxon>
        <taxon>Pseudomonadota</taxon>
        <taxon>Betaproteobacteria</taxon>
        <taxon>Burkholderiales</taxon>
        <taxon>Burkholderiaceae</taxon>
        <taxon>Cupriavidus</taxon>
    </lineage>
</organism>
<protein>
    <submittedName>
        <fullName evidence="1">Uncharacterized protein</fullName>
    </submittedName>
</protein>
<dbReference type="EMBL" id="CP097330">
    <property type="protein sequence ID" value="URF05217.1"/>
    <property type="molecule type" value="Genomic_DNA"/>
</dbReference>
<proteinExistence type="predicted"/>
<reference evidence="1" key="2">
    <citation type="submission" date="2022-05" db="EMBL/GenBank/DDBJ databases">
        <authorList>
            <person name="Kunte H.-J."/>
        </authorList>
    </citation>
    <scope>NUCLEOTIDE SEQUENCE</scope>
    <source>
        <strain evidence="1">G5</strain>
    </source>
</reference>
<accession>A0AAE9L1X1</accession>
<gene>
    <name evidence="1" type="ORF">M5D45_05145</name>
</gene>